<dbReference type="AlphaFoldDB" id="A0A2T3A3Q0"/>
<gene>
    <name evidence="2" type="ORF">BD289DRAFT_371405</name>
</gene>
<evidence type="ECO:0000313" key="2">
    <source>
        <dbReference type="EMBL" id="PSR82318.1"/>
    </source>
</evidence>
<proteinExistence type="predicted"/>
<feature type="compositionally biased region" description="Basic and acidic residues" evidence="1">
    <location>
        <begin position="80"/>
        <end position="105"/>
    </location>
</feature>
<name>A0A2T3A3Q0_9PEZI</name>
<feature type="non-terminal residue" evidence="2">
    <location>
        <position position="1"/>
    </location>
</feature>
<dbReference type="EMBL" id="KZ678480">
    <property type="protein sequence ID" value="PSR82318.1"/>
    <property type="molecule type" value="Genomic_DNA"/>
</dbReference>
<sequence>GGSSGIGLATIDLLLSPGAFVVSGDINRLTHIPTDVTSWQALAAFFRTALTLDGRIDHVFAGAGVPSMHAFDYHCEDEDRGSSTDKCNESEGDAKSAEPAEPPNAREWEFNFKAAVNTAYPGIYNFRRR</sequence>
<dbReference type="Gene3D" id="3.40.50.720">
    <property type="entry name" value="NAD(P)-binding Rossmann-like Domain"/>
    <property type="match status" value="1"/>
</dbReference>
<dbReference type="STRING" id="2025994.A0A2T3A3Q0"/>
<dbReference type="Proteomes" id="UP000241462">
    <property type="component" value="Unassembled WGS sequence"/>
</dbReference>
<evidence type="ECO:0000313" key="3">
    <source>
        <dbReference type="Proteomes" id="UP000241462"/>
    </source>
</evidence>
<dbReference type="InParanoid" id="A0A2T3A3Q0"/>
<dbReference type="InterPro" id="IPR036291">
    <property type="entry name" value="NAD(P)-bd_dom_sf"/>
</dbReference>
<evidence type="ECO:0000256" key="1">
    <source>
        <dbReference type="SAM" id="MobiDB-lite"/>
    </source>
</evidence>
<reference evidence="2 3" key="1">
    <citation type="journal article" date="2018" name="Mycol. Prog.">
        <title>Coniella lustricola, a new species from submerged detritus.</title>
        <authorList>
            <person name="Raudabaugh D.B."/>
            <person name="Iturriaga T."/>
            <person name="Carver A."/>
            <person name="Mondo S."/>
            <person name="Pangilinan J."/>
            <person name="Lipzen A."/>
            <person name="He G."/>
            <person name="Amirebrahimi M."/>
            <person name="Grigoriev I.V."/>
            <person name="Miller A.N."/>
        </authorList>
    </citation>
    <scope>NUCLEOTIDE SEQUENCE [LARGE SCALE GENOMIC DNA]</scope>
    <source>
        <strain evidence="2 3">B22-T-1</strain>
    </source>
</reference>
<dbReference type="OrthoDB" id="37659at2759"/>
<keyword evidence="3" id="KW-1185">Reference proteome</keyword>
<organism evidence="2 3">
    <name type="scientific">Coniella lustricola</name>
    <dbReference type="NCBI Taxonomy" id="2025994"/>
    <lineage>
        <taxon>Eukaryota</taxon>
        <taxon>Fungi</taxon>
        <taxon>Dikarya</taxon>
        <taxon>Ascomycota</taxon>
        <taxon>Pezizomycotina</taxon>
        <taxon>Sordariomycetes</taxon>
        <taxon>Sordariomycetidae</taxon>
        <taxon>Diaporthales</taxon>
        <taxon>Schizoparmaceae</taxon>
        <taxon>Coniella</taxon>
    </lineage>
</organism>
<protein>
    <submittedName>
        <fullName evidence="2">Uncharacterized protein</fullName>
    </submittedName>
</protein>
<accession>A0A2T3A3Q0</accession>
<feature type="region of interest" description="Disordered" evidence="1">
    <location>
        <begin position="76"/>
        <end position="105"/>
    </location>
</feature>
<dbReference type="SUPFAM" id="SSF51735">
    <property type="entry name" value="NAD(P)-binding Rossmann-fold domains"/>
    <property type="match status" value="1"/>
</dbReference>